<dbReference type="PANTHER" id="PTHR11748:SF103">
    <property type="entry name" value="GLYCOLATE OXIDASE SUBUNIT GLCE"/>
    <property type="match status" value="1"/>
</dbReference>
<evidence type="ECO:0000259" key="4">
    <source>
        <dbReference type="PROSITE" id="PS51387"/>
    </source>
</evidence>
<dbReference type="InterPro" id="IPR016169">
    <property type="entry name" value="FAD-bd_PCMH_sub2"/>
</dbReference>
<keyword evidence="2" id="KW-0274">FAD</keyword>
<dbReference type="OrthoDB" id="9811557at2"/>
<accession>A0A3A1WLT2</accession>
<feature type="region of interest" description="Disordered" evidence="3">
    <location>
        <begin position="1"/>
        <end position="24"/>
    </location>
</feature>
<dbReference type="GO" id="GO:0003824">
    <property type="term" value="F:catalytic activity"/>
    <property type="evidence" value="ECO:0007669"/>
    <property type="project" value="InterPro"/>
</dbReference>
<dbReference type="NCBIfam" id="NF008439">
    <property type="entry name" value="PRK11282.1"/>
    <property type="match status" value="1"/>
</dbReference>
<evidence type="ECO:0000313" key="5">
    <source>
        <dbReference type="EMBL" id="RIY02507.1"/>
    </source>
</evidence>
<comment type="caution">
    <text evidence="5">The sequence shown here is derived from an EMBL/GenBank/DDBJ whole genome shotgun (WGS) entry which is preliminary data.</text>
</comment>
<dbReference type="InterPro" id="IPR036318">
    <property type="entry name" value="FAD-bd_PCMH-like_sf"/>
</dbReference>
<feature type="domain" description="FAD-binding PCMH-type" evidence="4">
    <location>
        <begin position="9"/>
        <end position="200"/>
    </location>
</feature>
<keyword evidence="1" id="KW-0285">Flavoprotein</keyword>
<dbReference type="Gene3D" id="3.30.465.10">
    <property type="match status" value="1"/>
</dbReference>
<dbReference type="PROSITE" id="PS51387">
    <property type="entry name" value="FAD_PCMH"/>
    <property type="match status" value="1"/>
</dbReference>
<evidence type="ECO:0000313" key="6">
    <source>
        <dbReference type="Proteomes" id="UP000265750"/>
    </source>
</evidence>
<organism evidence="5 6">
    <name type="scientific">Aureimonas flava</name>
    <dbReference type="NCBI Taxonomy" id="2320271"/>
    <lineage>
        <taxon>Bacteria</taxon>
        <taxon>Pseudomonadati</taxon>
        <taxon>Pseudomonadota</taxon>
        <taxon>Alphaproteobacteria</taxon>
        <taxon>Hyphomicrobiales</taxon>
        <taxon>Aurantimonadaceae</taxon>
        <taxon>Aureimonas</taxon>
    </lineage>
</organism>
<dbReference type="RefSeq" id="WP_119538586.1">
    <property type="nucleotide sequence ID" value="NZ_QYRN01000002.1"/>
</dbReference>
<evidence type="ECO:0000256" key="3">
    <source>
        <dbReference type="SAM" id="MobiDB-lite"/>
    </source>
</evidence>
<dbReference type="GO" id="GO:0071949">
    <property type="term" value="F:FAD binding"/>
    <property type="evidence" value="ECO:0007669"/>
    <property type="project" value="InterPro"/>
</dbReference>
<proteinExistence type="predicted"/>
<dbReference type="Proteomes" id="UP000265750">
    <property type="component" value="Unassembled WGS sequence"/>
</dbReference>
<dbReference type="SUPFAM" id="SSF55103">
    <property type="entry name" value="FAD-linked oxidases, C-terminal domain"/>
    <property type="match status" value="1"/>
</dbReference>
<dbReference type="Pfam" id="PF01565">
    <property type="entry name" value="FAD_binding_4"/>
    <property type="match status" value="1"/>
</dbReference>
<protein>
    <submittedName>
        <fullName evidence="5">Glycolate oxidase subunit GlcE</fullName>
    </submittedName>
</protein>
<dbReference type="InterPro" id="IPR016166">
    <property type="entry name" value="FAD-bd_PCMH"/>
</dbReference>
<sequence>MSIASSPAPSPAPSPAVQGETLAPRSPEEVLAMVAEALAAEAPLAVEGSGSKAGLGRPVQAARTLSLAGLAGIHFYEPEELVLSARAGTPIAEIEALADAHGQRLDFEPMDYGPLHGRPRGLGTLGGVVSCNLSGPRRLKQGAARDHILGLSAVSGRAEAFKAGGRVVKNVTGYDLSKGLTGAFGTLAVLTDVTIKVMPKPPAETTLVLRGLDDEAAAGAMAAAMGSSAEASGAAHLPYGVAERVAGGALGREAATAIRLDGIGPSVEARAAHLGVGLARVGPLERLEGEASATFWRDVRDVIPFADGTARPVWRVSMTPTRAPGFVMALRMRLAAEVFYDWQGGLVWLRLDGAAQGETVRAELARHGGGHATLVRASLAERAAAPVFQPQPAPLAALSRRLKDQFDPKGILNPGRMD</sequence>
<dbReference type="SUPFAM" id="SSF56176">
    <property type="entry name" value="FAD-binding/transporter-associated domain-like"/>
    <property type="match status" value="1"/>
</dbReference>
<evidence type="ECO:0000256" key="2">
    <source>
        <dbReference type="ARBA" id="ARBA00022827"/>
    </source>
</evidence>
<reference evidence="6" key="1">
    <citation type="submission" date="2018-09" db="EMBL/GenBank/DDBJ databases">
        <authorList>
            <person name="Tuo L."/>
        </authorList>
    </citation>
    <scope>NUCLEOTIDE SEQUENCE [LARGE SCALE GENOMIC DNA]</scope>
    <source>
        <strain evidence="6">M2BS4Y-1</strain>
    </source>
</reference>
<dbReference type="AlphaFoldDB" id="A0A3A1WLT2"/>
<dbReference type="InterPro" id="IPR006094">
    <property type="entry name" value="Oxid_FAD_bind_N"/>
</dbReference>
<dbReference type="EMBL" id="QYRN01000002">
    <property type="protein sequence ID" value="RIY02507.1"/>
    <property type="molecule type" value="Genomic_DNA"/>
</dbReference>
<keyword evidence="6" id="KW-1185">Reference proteome</keyword>
<evidence type="ECO:0000256" key="1">
    <source>
        <dbReference type="ARBA" id="ARBA00022630"/>
    </source>
</evidence>
<name>A0A3A1WLT2_9HYPH</name>
<dbReference type="PANTHER" id="PTHR11748">
    <property type="entry name" value="D-LACTATE DEHYDROGENASE"/>
    <property type="match status" value="1"/>
</dbReference>
<dbReference type="InterPro" id="IPR016164">
    <property type="entry name" value="FAD-linked_Oxase-like_C"/>
</dbReference>
<gene>
    <name evidence="5" type="primary">glcE</name>
    <name evidence="5" type="ORF">D3218_03815</name>
</gene>